<evidence type="ECO:0000259" key="4">
    <source>
        <dbReference type="PROSITE" id="PS50995"/>
    </source>
</evidence>
<dbReference type="Gene3D" id="1.10.10.10">
    <property type="entry name" value="Winged helix-like DNA-binding domain superfamily/Winged helix DNA-binding domain"/>
    <property type="match status" value="1"/>
</dbReference>
<dbReference type="InterPro" id="IPR039422">
    <property type="entry name" value="MarR/SlyA-like"/>
</dbReference>
<dbReference type="InterPro" id="IPR036390">
    <property type="entry name" value="WH_DNA-bd_sf"/>
</dbReference>
<dbReference type="PANTHER" id="PTHR33164:SF57">
    <property type="entry name" value="MARR-FAMILY TRANSCRIPTIONAL REGULATOR"/>
    <property type="match status" value="1"/>
</dbReference>
<dbReference type="PROSITE" id="PS50995">
    <property type="entry name" value="HTH_MARR_2"/>
    <property type="match status" value="1"/>
</dbReference>
<accession>A0ABV5ACJ0</accession>
<dbReference type="InterPro" id="IPR023187">
    <property type="entry name" value="Tscrpt_reg_MarR-type_CS"/>
</dbReference>
<keyword evidence="3" id="KW-0804">Transcription</keyword>
<evidence type="ECO:0000256" key="2">
    <source>
        <dbReference type="ARBA" id="ARBA00023125"/>
    </source>
</evidence>
<keyword evidence="1" id="KW-0805">Transcription regulation</keyword>
<dbReference type="SMART" id="SM00347">
    <property type="entry name" value="HTH_MARR"/>
    <property type="match status" value="1"/>
</dbReference>
<dbReference type="EMBL" id="JBDXSU010000004">
    <property type="protein sequence ID" value="MFB5189912.1"/>
    <property type="molecule type" value="Genomic_DNA"/>
</dbReference>
<dbReference type="InterPro" id="IPR000835">
    <property type="entry name" value="HTH_MarR-typ"/>
</dbReference>
<organism evidence="5 6">
    <name type="scientific">Alicyclobacillus fastidiosus</name>
    <dbReference type="NCBI Taxonomy" id="392011"/>
    <lineage>
        <taxon>Bacteria</taxon>
        <taxon>Bacillati</taxon>
        <taxon>Bacillota</taxon>
        <taxon>Bacilli</taxon>
        <taxon>Bacillales</taxon>
        <taxon>Alicyclobacillaceae</taxon>
        <taxon>Alicyclobacillus</taxon>
    </lineage>
</organism>
<keyword evidence="6" id="KW-1185">Reference proteome</keyword>
<evidence type="ECO:0000256" key="1">
    <source>
        <dbReference type="ARBA" id="ARBA00023015"/>
    </source>
</evidence>
<reference evidence="5 6" key="1">
    <citation type="journal article" date="2024" name="Int. J. Mol. Sci.">
        <title>Exploration of Alicyclobacillus spp. Genome in Search of Antibiotic Resistance.</title>
        <authorList>
            <person name="Bucka-Kolendo J."/>
            <person name="Kiousi D.E."/>
            <person name="Dekowska A."/>
            <person name="Mikolajczuk-Szczyrba A."/>
            <person name="Karadedos D.M."/>
            <person name="Michael P."/>
            <person name="Galanis A."/>
            <person name="Sokolowska B."/>
        </authorList>
    </citation>
    <scope>NUCLEOTIDE SEQUENCE [LARGE SCALE GENOMIC DNA]</scope>
    <source>
        <strain evidence="5 6">KKP 3000</strain>
    </source>
</reference>
<evidence type="ECO:0000313" key="5">
    <source>
        <dbReference type="EMBL" id="MFB5189912.1"/>
    </source>
</evidence>
<proteinExistence type="predicted"/>
<feature type="domain" description="HTH marR-type" evidence="4">
    <location>
        <begin position="5"/>
        <end position="143"/>
    </location>
</feature>
<protein>
    <submittedName>
        <fullName evidence="5">MarR family transcriptional regulator</fullName>
    </submittedName>
</protein>
<gene>
    <name evidence="5" type="ORF">KKP3000_003303</name>
</gene>
<dbReference type="PROSITE" id="PS01117">
    <property type="entry name" value="HTH_MARR_1"/>
    <property type="match status" value="1"/>
</dbReference>
<comment type="caution">
    <text evidence="5">The sequence shown here is derived from an EMBL/GenBank/DDBJ whole genome shotgun (WGS) entry which is preliminary data.</text>
</comment>
<evidence type="ECO:0000256" key="3">
    <source>
        <dbReference type="ARBA" id="ARBA00023163"/>
    </source>
</evidence>
<sequence length="144" mass="16466">MDAEQDEIGQIEYQVAILIRRAMAFSTLYKQLGAIDRPGYLLLRQLNESGVVGLKELADEHHLDRSTISRQIAALEFKGLVRRIPDPIDGRMSLFDITKAGLEELNKTKQIRHDRYAALLKLWSDDDLVKFGELLALLNRTFID</sequence>
<name>A0ABV5ACJ0_9BACL</name>
<dbReference type="PANTHER" id="PTHR33164">
    <property type="entry name" value="TRANSCRIPTIONAL REGULATOR, MARR FAMILY"/>
    <property type="match status" value="1"/>
</dbReference>
<dbReference type="Proteomes" id="UP001579974">
    <property type="component" value="Unassembled WGS sequence"/>
</dbReference>
<dbReference type="InterPro" id="IPR036388">
    <property type="entry name" value="WH-like_DNA-bd_sf"/>
</dbReference>
<dbReference type="RefSeq" id="WP_275476285.1">
    <property type="nucleotide sequence ID" value="NZ_CP162940.1"/>
</dbReference>
<dbReference type="SUPFAM" id="SSF46785">
    <property type="entry name" value="Winged helix' DNA-binding domain"/>
    <property type="match status" value="1"/>
</dbReference>
<evidence type="ECO:0000313" key="6">
    <source>
        <dbReference type="Proteomes" id="UP001579974"/>
    </source>
</evidence>
<dbReference type="Pfam" id="PF01047">
    <property type="entry name" value="MarR"/>
    <property type="match status" value="1"/>
</dbReference>
<keyword evidence="2" id="KW-0238">DNA-binding</keyword>